<comment type="caution">
    <text evidence="2">The sequence shown here is derived from an EMBL/GenBank/DDBJ whole genome shotgun (WGS) entry which is preliminary data.</text>
</comment>
<keyword evidence="1" id="KW-0732">Signal</keyword>
<proteinExistence type="predicted"/>
<sequence>MLFVFNPLGLACWWSFSGSELILVDSNSNKNNFIVPIKF</sequence>
<dbReference type="AlphaFoldDB" id="A0A8S9ZLV1"/>
<feature type="signal peptide" evidence="1">
    <location>
        <begin position="1"/>
        <end position="19"/>
    </location>
</feature>
<protein>
    <submittedName>
        <fullName evidence="2">Uncharacterized protein</fullName>
    </submittedName>
</protein>
<evidence type="ECO:0000313" key="2">
    <source>
        <dbReference type="EMBL" id="KAF7634158.1"/>
    </source>
</evidence>
<dbReference type="EMBL" id="JABEBT010000063">
    <property type="protein sequence ID" value="KAF7634158.1"/>
    <property type="molecule type" value="Genomic_DNA"/>
</dbReference>
<feature type="non-terminal residue" evidence="2">
    <location>
        <position position="1"/>
    </location>
</feature>
<feature type="chain" id="PRO_5035919723" evidence="1">
    <location>
        <begin position="20"/>
        <end position="39"/>
    </location>
</feature>
<dbReference type="Proteomes" id="UP000605970">
    <property type="component" value="Unassembled WGS sequence"/>
</dbReference>
<evidence type="ECO:0000313" key="3">
    <source>
        <dbReference type="Proteomes" id="UP000605970"/>
    </source>
</evidence>
<evidence type="ECO:0000256" key="1">
    <source>
        <dbReference type="SAM" id="SignalP"/>
    </source>
</evidence>
<keyword evidence="3" id="KW-1185">Reference proteome</keyword>
<accession>A0A8S9ZLV1</accession>
<reference evidence="2" key="1">
    <citation type="journal article" date="2020" name="Ecol. Evol.">
        <title>Genome structure and content of the rice root-knot nematode (Meloidogyne graminicola).</title>
        <authorList>
            <person name="Phan N.T."/>
            <person name="Danchin E.G.J."/>
            <person name="Klopp C."/>
            <person name="Perfus-Barbeoch L."/>
            <person name="Kozlowski D.K."/>
            <person name="Koutsovoulos G.D."/>
            <person name="Lopez-Roques C."/>
            <person name="Bouchez O."/>
            <person name="Zahm M."/>
            <person name="Besnard G."/>
            <person name="Bellafiore S."/>
        </authorList>
    </citation>
    <scope>NUCLEOTIDE SEQUENCE</scope>
    <source>
        <strain evidence="2">VN-18</strain>
    </source>
</reference>
<name>A0A8S9ZLV1_9BILA</name>
<gene>
    <name evidence="2" type="ORF">Mgra_00006456</name>
</gene>
<organism evidence="2 3">
    <name type="scientific">Meloidogyne graminicola</name>
    <dbReference type="NCBI Taxonomy" id="189291"/>
    <lineage>
        <taxon>Eukaryota</taxon>
        <taxon>Metazoa</taxon>
        <taxon>Ecdysozoa</taxon>
        <taxon>Nematoda</taxon>
        <taxon>Chromadorea</taxon>
        <taxon>Rhabditida</taxon>
        <taxon>Tylenchina</taxon>
        <taxon>Tylenchomorpha</taxon>
        <taxon>Tylenchoidea</taxon>
        <taxon>Meloidogynidae</taxon>
        <taxon>Meloidogyninae</taxon>
        <taxon>Meloidogyne</taxon>
    </lineage>
</organism>